<protein>
    <submittedName>
        <fullName evidence="2">Uncharacterized protein</fullName>
    </submittedName>
</protein>
<keyword evidence="3" id="KW-1185">Reference proteome</keyword>
<feature type="compositionally biased region" description="Gly residues" evidence="1">
    <location>
        <begin position="62"/>
        <end position="72"/>
    </location>
</feature>
<organism evidence="2 3">
    <name type="scientific">Falsiruegeria litorea</name>
    <dbReference type="NCBI Taxonomy" id="1280831"/>
    <lineage>
        <taxon>Bacteria</taxon>
        <taxon>Pseudomonadati</taxon>
        <taxon>Pseudomonadota</taxon>
        <taxon>Alphaproteobacteria</taxon>
        <taxon>Rhodobacterales</taxon>
        <taxon>Roseobacteraceae</taxon>
        <taxon>Falsiruegeria</taxon>
    </lineage>
</organism>
<reference evidence="2 3" key="1">
    <citation type="submission" date="2021-05" db="EMBL/GenBank/DDBJ databases">
        <title>Draft genomes of marine bacteria isolated from model chitin particles.</title>
        <authorList>
            <person name="Datta M.S."/>
            <person name="Schwartzman J.A."/>
            <person name="Cordero O."/>
        </authorList>
    </citation>
    <scope>NUCLEOTIDE SEQUENCE [LARGE SCALE GENOMIC DNA]</scope>
    <source>
        <strain evidence="2 3">4E07</strain>
    </source>
</reference>
<dbReference type="RefSeq" id="WP_215193875.1">
    <property type="nucleotide sequence ID" value="NZ_JAHHDY010000012.1"/>
</dbReference>
<feature type="region of interest" description="Disordered" evidence="1">
    <location>
        <begin position="44"/>
        <end position="72"/>
    </location>
</feature>
<evidence type="ECO:0000256" key="1">
    <source>
        <dbReference type="SAM" id="MobiDB-lite"/>
    </source>
</evidence>
<accession>A0ABS5WSJ8</accession>
<gene>
    <name evidence="2" type="ORF">KL867_10695</name>
</gene>
<dbReference type="EMBL" id="JAHHDY010000012">
    <property type="protein sequence ID" value="MBT3141523.1"/>
    <property type="molecule type" value="Genomic_DNA"/>
</dbReference>
<proteinExistence type="predicted"/>
<sequence length="72" mass="7833">MPQNEWILDVLADLKTFASTNGMRVLAEQLDDTKLIAAAEIASQKEEARSLGHGESSQFGKHTGGLGRHQRA</sequence>
<name>A0ABS5WSJ8_9RHOB</name>
<evidence type="ECO:0000313" key="3">
    <source>
        <dbReference type="Proteomes" id="UP000763802"/>
    </source>
</evidence>
<comment type="caution">
    <text evidence="2">The sequence shown here is derived from an EMBL/GenBank/DDBJ whole genome shotgun (WGS) entry which is preliminary data.</text>
</comment>
<dbReference type="Proteomes" id="UP000763802">
    <property type="component" value="Unassembled WGS sequence"/>
</dbReference>
<evidence type="ECO:0000313" key="2">
    <source>
        <dbReference type="EMBL" id="MBT3141523.1"/>
    </source>
</evidence>